<dbReference type="PANTHER" id="PTHR35145:SF1">
    <property type="entry name" value="CYTOPLASMIC PROTEIN"/>
    <property type="match status" value="1"/>
</dbReference>
<dbReference type="GO" id="GO:0003677">
    <property type="term" value="F:DNA binding"/>
    <property type="evidence" value="ECO:0007669"/>
    <property type="project" value="UniProtKB-KW"/>
</dbReference>
<dbReference type="Gene3D" id="3.90.1150.30">
    <property type="match status" value="1"/>
</dbReference>
<reference evidence="1 2" key="1">
    <citation type="submission" date="2021-07" db="EMBL/GenBank/DDBJ databases">
        <title>Characterization of Violacein-producing bacteria and related species.</title>
        <authorList>
            <person name="Wilson H.S."/>
            <person name="De Leon M.E."/>
        </authorList>
    </citation>
    <scope>NUCLEOTIDE SEQUENCE [LARGE SCALE GENOMIC DNA]</scope>
    <source>
        <strain evidence="1 2">HSC-2F05</strain>
    </source>
</reference>
<dbReference type="RefSeq" id="WP_225238168.1">
    <property type="nucleotide sequence ID" value="NZ_JAHYBX010000002.1"/>
</dbReference>
<name>A0ABS7Y7Y5_9BURK</name>
<gene>
    <name evidence="1" type="ORF">LE190_07640</name>
</gene>
<accession>A0ABS7Y7Y5</accession>
<sequence>MDFEAAKTLCRSFPGCTEDCKWDHDTVFSVGAKMFAVTNRDGPSAGFSLKADDARFLELSDRPGIVPAPYLARAKWVFVTPEAQLEDAEFAALLRRSYELVFAKLTRKLQREILDGHAVGSPTAGT</sequence>
<evidence type="ECO:0000313" key="1">
    <source>
        <dbReference type="EMBL" id="MCA1855796.1"/>
    </source>
</evidence>
<dbReference type="PANTHER" id="PTHR35145">
    <property type="entry name" value="CYTOPLASMIC PROTEIN-RELATED"/>
    <property type="match status" value="1"/>
</dbReference>
<keyword evidence="1" id="KW-0238">DNA-binding</keyword>
<dbReference type="EMBL" id="JAHYBX010000002">
    <property type="protein sequence ID" value="MCA1855796.1"/>
    <property type="molecule type" value="Genomic_DNA"/>
</dbReference>
<evidence type="ECO:0000313" key="2">
    <source>
        <dbReference type="Proteomes" id="UP001198602"/>
    </source>
</evidence>
<keyword evidence="2" id="KW-1185">Reference proteome</keyword>
<dbReference type="InterPro" id="IPR007351">
    <property type="entry name" value="YjbR"/>
</dbReference>
<dbReference type="InterPro" id="IPR058532">
    <property type="entry name" value="YjbR/MT2646/Rv2570-like"/>
</dbReference>
<dbReference type="Pfam" id="PF04237">
    <property type="entry name" value="YjbR"/>
    <property type="match status" value="1"/>
</dbReference>
<comment type="caution">
    <text evidence="1">The sequence shown here is derived from an EMBL/GenBank/DDBJ whole genome shotgun (WGS) entry which is preliminary data.</text>
</comment>
<dbReference type="InterPro" id="IPR038056">
    <property type="entry name" value="YjbR-like_sf"/>
</dbReference>
<dbReference type="SUPFAM" id="SSF142906">
    <property type="entry name" value="YjbR-like"/>
    <property type="match status" value="1"/>
</dbReference>
<organism evidence="1 2">
    <name type="scientific">Massilia hydrophila</name>
    <dbReference type="NCBI Taxonomy" id="3044279"/>
    <lineage>
        <taxon>Bacteria</taxon>
        <taxon>Pseudomonadati</taxon>
        <taxon>Pseudomonadota</taxon>
        <taxon>Betaproteobacteria</taxon>
        <taxon>Burkholderiales</taxon>
        <taxon>Oxalobacteraceae</taxon>
        <taxon>Telluria group</taxon>
        <taxon>Massilia</taxon>
    </lineage>
</organism>
<dbReference type="Proteomes" id="UP001198602">
    <property type="component" value="Unassembled WGS sequence"/>
</dbReference>
<proteinExistence type="predicted"/>
<protein>
    <submittedName>
        <fullName evidence="1">MmcQ/YjbR family DNA-binding protein</fullName>
    </submittedName>
</protein>